<dbReference type="GO" id="GO:0015035">
    <property type="term" value="F:protein-disulfide reductase activity"/>
    <property type="evidence" value="ECO:0007669"/>
    <property type="project" value="UniProtKB-UniRule"/>
</dbReference>
<comment type="similarity">
    <text evidence="1 7">Belongs to the thioredoxin family.</text>
</comment>
<dbReference type="InterPro" id="IPR013766">
    <property type="entry name" value="Thioredoxin_domain"/>
</dbReference>
<name>A0A2H0WN33_9BACT</name>
<keyword evidence="2" id="KW-0813">Transport</keyword>
<organism evidence="11 12">
    <name type="scientific">Candidatus Shapirobacteria bacterium CG09_land_8_20_14_0_10_47_13</name>
    <dbReference type="NCBI Taxonomy" id="1974481"/>
    <lineage>
        <taxon>Bacteria</taxon>
        <taxon>Candidatus Shapironibacteriota</taxon>
    </lineage>
</organism>
<dbReference type="PIRSF" id="PIRSF000077">
    <property type="entry name" value="Thioredoxin"/>
    <property type="match status" value="1"/>
</dbReference>
<dbReference type="AlphaFoldDB" id="A0A2H0WN33"/>
<keyword evidence="3" id="KW-0249">Electron transport</keyword>
<evidence type="ECO:0000256" key="4">
    <source>
        <dbReference type="ARBA" id="ARBA00023157"/>
    </source>
</evidence>
<dbReference type="Proteomes" id="UP000230033">
    <property type="component" value="Unassembled WGS sequence"/>
</dbReference>
<dbReference type="FunFam" id="3.40.30.10:FF:000001">
    <property type="entry name" value="Thioredoxin"/>
    <property type="match status" value="1"/>
</dbReference>
<feature type="site" description="Deprotonates C-terminal active site Cys" evidence="8">
    <location>
        <position position="23"/>
    </location>
</feature>
<protein>
    <recommendedName>
        <fullName evidence="6 7">Thioredoxin</fullName>
    </recommendedName>
</protein>
<evidence type="ECO:0000313" key="12">
    <source>
        <dbReference type="Proteomes" id="UP000230033"/>
    </source>
</evidence>
<dbReference type="EMBL" id="PEZJ01000010">
    <property type="protein sequence ID" value="PIS14060.1"/>
    <property type="molecule type" value="Genomic_DNA"/>
</dbReference>
<evidence type="ECO:0000256" key="6">
    <source>
        <dbReference type="NCBIfam" id="TIGR01068"/>
    </source>
</evidence>
<evidence type="ECO:0000256" key="8">
    <source>
        <dbReference type="PIRSR" id="PIRSR000077-1"/>
    </source>
</evidence>
<feature type="site" description="Contributes to redox potential value" evidence="8">
    <location>
        <position position="31"/>
    </location>
</feature>
<gene>
    <name evidence="11" type="primary">trxA</name>
    <name evidence="11" type="ORF">COT65_00835</name>
</gene>
<dbReference type="PANTHER" id="PTHR45663">
    <property type="entry name" value="GEO12009P1"/>
    <property type="match status" value="1"/>
</dbReference>
<evidence type="ECO:0000256" key="1">
    <source>
        <dbReference type="ARBA" id="ARBA00008987"/>
    </source>
</evidence>
<feature type="active site" description="Nucleophile" evidence="8">
    <location>
        <position position="32"/>
    </location>
</feature>
<dbReference type="InterPro" id="IPR036249">
    <property type="entry name" value="Thioredoxin-like_sf"/>
</dbReference>
<accession>A0A2H0WN33</accession>
<keyword evidence="4 9" id="KW-1015">Disulfide bond</keyword>
<feature type="site" description="Contributes to redox potential value" evidence="8">
    <location>
        <position position="30"/>
    </location>
</feature>
<proteinExistence type="inferred from homology"/>
<dbReference type="Pfam" id="PF00085">
    <property type="entry name" value="Thioredoxin"/>
    <property type="match status" value="1"/>
</dbReference>
<evidence type="ECO:0000259" key="10">
    <source>
        <dbReference type="PROSITE" id="PS51352"/>
    </source>
</evidence>
<feature type="domain" description="Thioredoxin" evidence="10">
    <location>
        <begin position="1"/>
        <end position="103"/>
    </location>
</feature>
<evidence type="ECO:0000256" key="9">
    <source>
        <dbReference type="PIRSR" id="PIRSR000077-4"/>
    </source>
</evidence>
<dbReference type="Gene3D" id="3.40.30.10">
    <property type="entry name" value="Glutaredoxin"/>
    <property type="match status" value="1"/>
</dbReference>
<dbReference type="SUPFAM" id="SSF52833">
    <property type="entry name" value="Thioredoxin-like"/>
    <property type="match status" value="1"/>
</dbReference>
<feature type="active site" description="Nucleophile" evidence="8">
    <location>
        <position position="29"/>
    </location>
</feature>
<keyword evidence="5 9" id="KW-0676">Redox-active center</keyword>
<dbReference type="PROSITE" id="PS51352">
    <property type="entry name" value="THIOREDOXIN_2"/>
    <property type="match status" value="1"/>
</dbReference>
<sequence length="103" mass="11295">MIILTDQNFEAEVLKSDLPVLVDFWAPWCGPCQMAGPIIEELAAEYAGKVKVGKINIDENTQTPMKYGVMSIPTVMLFRAGQEVGKEVGFAGKEGYLKLITNS</sequence>
<dbReference type="GO" id="GO:0005737">
    <property type="term" value="C:cytoplasm"/>
    <property type="evidence" value="ECO:0007669"/>
    <property type="project" value="TreeGrafter"/>
</dbReference>
<evidence type="ECO:0000256" key="5">
    <source>
        <dbReference type="ARBA" id="ARBA00023284"/>
    </source>
</evidence>
<evidence type="ECO:0000313" key="11">
    <source>
        <dbReference type="EMBL" id="PIS14060.1"/>
    </source>
</evidence>
<reference evidence="12" key="1">
    <citation type="submission" date="2017-09" db="EMBL/GenBank/DDBJ databases">
        <title>Depth-based differentiation of microbial function through sediment-hosted aquifers and enrichment of novel symbionts in the deep terrestrial subsurface.</title>
        <authorList>
            <person name="Probst A.J."/>
            <person name="Ladd B."/>
            <person name="Jarett J.K."/>
            <person name="Geller-Mcgrath D.E."/>
            <person name="Sieber C.M.K."/>
            <person name="Emerson J.B."/>
            <person name="Anantharaman K."/>
            <person name="Thomas B.C."/>
            <person name="Malmstrom R."/>
            <person name="Stieglmeier M."/>
            <person name="Klingl A."/>
            <person name="Woyke T."/>
            <person name="Ryan C.M."/>
            <person name="Banfield J.F."/>
        </authorList>
    </citation>
    <scope>NUCLEOTIDE SEQUENCE [LARGE SCALE GENOMIC DNA]</scope>
</reference>
<comment type="caution">
    <text evidence="11">The sequence shown here is derived from an EMBL/GenBank/DDBJ whole genome shotgun (WGS) entry which is preliminary data.</text>
</comment>
<dbReference type="CDD" id="cd02947">
    <property type="entry name" value="TRX_family"/>
    <property type="match status" value="1"/>
</dbReference>
<dbReference type="InterPro" id="IPR005746">
    <property type="entry name" value="Thioredoxin"/>
</dbReference>
<dbReference type="PANTHER" id="PTHR45663:SF11">
    <property type="entry name" value="GEO12009P1"/>
    <property type="match status" value="1"/>
</dbReference>
<dbReference type="PRINTS" id="PR00421">
    <property type="entry name" value="THIOREDOXIN"/>
</dbReference>
<evidence type="ECO:0000256" key="7">
    <source>
        <dbReference type="PIRNR" id="PIRNR000077"/>
    </source>
</evidence>
<evidence type="ECO:0000256" key="2">
    <source>
        <dbReference type="ARBA" id="ARBA00022448"/>
    </source>
</evidence>
<evidence type="ECO:0000256" key="3">
    <source>
        <dbReference type="ARBA" id="ARBA00022982"/>
    </source>
</evidence>
<dbReference type="NCBIfam" id="TIGR01068">
    <property type="entry name" value="thioredoxin"/>
    <property type="match status" value="1"/>
</dbReference>
<feature type="disulfide bond" description="Redox-active" evidence="9">
    <location>
        <begin position="29"/>
        <end position="32"/>
    </location>
</feature>